<proteinExistence type="predicted"/>
<organism evidence="2 3">
    <name type="scientific">Sphingobacterium cellulitidis</name>
    <dbReference type="NCBI Taxonomy" id="1768011"/>
    <lineage>
        <taxon>Bacteria</taxon>
        <taxon>Pseudomonadati</taxon>
        <taxon>Bacteroidota</taxon>
        <taxon>Sphingobacteriia</taxon>
        <taxon>Sphingobacteriales</taxon>
        <taxon>Sphingobacteriaceae</taxon>
        <taxon>Sphingobacterium</taxon>
    </lineage>
</organism>
<sequence>MLQNLTWMQILLLLTSALAVYYVWALWRLYGRKFLDNFKNVDSNSGFEWEKGNKSFFGPPSGAQEHPTPVYGGGQEFLDQLRLYLVPYRNAGDNPVIQWDTLKELLQKYNPSNDRKLQKIMVETLVVELEDFGIDISFSTIKEKIGCS</sequence>
<keyword evidence="1" id="KW-1133">Transmembrane helix</keyword>
<protein>
    <submittedName>
        <fullName evidence="2">Uncharacterized protein</fullName>
    </submittedName>
</protein>
<reference evidence="2" key="2">
    <citation type="submission" date="2020-09" db="EMBL/GenBank/DDBJ databases">
        <authorList>
            <person name="Sun Q."/>
            <person name="Zhou Y."/>
        </authorList>
    </citation>
    <scope>NUCLEOTIDE SEQUENCE</scope>
    <source>
        <strain evidence="2">CGMCC 1.15966</strain>
    </source>
</reference>
<dbReference type="EMBL" id="BMKM01000005">
    <property type="protein sequence ID" value="GGE24203.1"/>
    <property type="molecule type" value="Genomic_DNA"/>
</dbReference>
<dbReference type="Proteomes" id="UP000614460">
    <property type="component" value="Unassembled WGS sequence"/>
</dbReference>
<evidence type="ECO:0000313" key="3">
    <source>
        <dbReference type="Proteomes" id="UP000614460"/>
    </source>
</evidence>
<gene>
    <name evidence="2" type="ORF">GCM10011516_22290</name>
</gene>
<evidence type="ECO:0000313" key="2">
    <source>
        <dbReference type="EMBL" id="GGE24203.1"/>
    </source>
</evidence>
<reference evidence="2" key="1">
    <citation type="journal article" date="2014" name="Int. J. Syst. Evol. Microbiol.">
        <title>Complete genome sequence of Corynebacterium casei LMG S-19264T (=DSM 44701T), isolated from a smear-ripened cheese.</title>
        <authorList>
            <consortium name="US DOE Joint Genome Institute (JGI-PGF)"/>
            <person name="Walter F."/>
            <person name="Albersmeier A."/>
            <person name="Kalinowski J."/>
            <person name="Ruckert C."/>
        </authorList>
    </citation>
    <scope>NUCLEOTIDE SEQUENCE</scope>
    <source>
        <strain evidence="2">CGMCC 1.15966</strain>
    </source>
</reference>
<name>A0A8H9FZG6_9SPHI</name>
<comment type="caution">
    <text evidence="2">The sequence shown here is derived from an EMBL/GenBank/DDBJ whole genome shotgun (WGS) entry which is preliminary data.</text>
</comment>
<dbReference type="AlphaFoldDB" id="A0A8H9FZG6"/>
<keyword evidence="1" id="KW-0812">Transmembrane</keyword>
<keyword evidence="1" id="KW-0472">Membrane</keyword>
<evidence type="ECO:0000256" key="1">
    <source>
        <dbReference type="SAM" id="Phobius"/>
    </source>
</evidence>
<keyword evidence="3" id="KW-1185">Reference proteome</keyword>
<feature type="transmembrane region" description="Helical" evidence="1">
    <location>
        <begin position="6"/>
        <end position="27"/>
    </location>
</feature>
<accession>A0A8H9FZG6</accession>